<comment type="caution">
    <text evidence="2">The sequence shown here is derived from an EMBL/GenBank/DDBJ whole genome shotgun (WGS) entry which is preliminary data.</text>
</comment>
<evidence type="ECO:0000313" key="2">
    <source>
        <dbReference type="EMBL" id="GAD27213.1"/>
    </source>
</evidence>
<dbReference type="Pfam" id="PF01521">
    <property type="entry name" value="Fe-S_biosyn"/>
    <property type="match status" value="1"/>
</dbReference>
<dbReference type="Gene3D" id="2.60.300.12">
    <property type="entry name" value="HesB-like domain"/>
    <property type="match status" value="1"/>
</dbReference>
<evidence type="ECO:0000259" key="1">
    <source>
        <dbReference type="Pfam" id="PF01521"/>
    </source>
</evidence>
<dbReference type="SUPFAM" id="SSF89360">
    <property type="entry name" value="HesB-like domain"/>
    <property type="match status" value="1"/>
</dbReference>
<feature type="domain" description="Core" evidence="1">
    <location>
        <begin position="31"/>
        <end position="132"/>
    </location>
</feature>
<dbReference type="InterPro" id="IPR035903">
    <property type="entry name" value="HesB-like_dom_sf"/>
</dbReference>
<dbReference type="PANTHER" id="PTHR43011">
    <property type="entry name" value="IRON-SULFUR CLUSTER ASSEMBLY 2 HOMOLOG, MITOCHONDRIAL"/>
    <property type="match status" value="1"/>
</dbReference>
<gene>
    <name evidence="2" type="ORF">NBRC3257_2212</name>
</gene>
<proteinExistence type="predicted"/>
<dbReference type="InterPro" id="IPR000361">
    <property type="entry name" value="ATAP_core_dom"/>
</dbReference>
<dbReference type="PANTHER" id="PTHR43011:SF1">
    <property type="entry name" value="IRON-SULFUR CLUSTER ASSEMBLY 2 HOMOLOG, MITOCHONDRIAL"/>
    <property type="match status" value="1"/>
</dbReference>
<dbReference type="EMBL" id="BASM01000027">
    <property type="protein sequence ID" value="GAD27213.1"/>
    <property type="molecule type" value="Genomic_DNA"/>
</dbReference>
<dbReference type="Proteomes" id="UP000018209">
    <property type="component" value="Unassembled WGS sequence"/>
</dbReference>
<reference evidence="2 3" key="1">
    <citation type="submission" date="2013-08" db="EMBL/GenBank/DDBJ databases">
        <title>Gluconobacter thailandicus NBRC 3257 whole genome sequence.</title>
        <authorList>
            <person name="Matsutani M."/>
            <person name="Yakushi T."/>
            <person name="Matsushita K."/>
        </authorList>
    </citation>
    <scope>NUCLEOTIDE SEQUENCE [LARGE SCALE GENOMIC DNA]</scope>
    <source>
        <strain evidence="2 3">NBRC 3257</strain>
    </source>
</reference>
<keyword evidence="3" id="KW-1185">Reference proteome</keyword>
<name>A0ABQ0J080_GLUTH</name>
<protein>
    <submittedName>
        <fullName evidence="2">Iron-sulfur (Fe-S) cluster assembly protein YadR/YfhF</fullName>
    </submittedName>
</protein>
<dbReference type="PROSITE" id="PS01152">
    <property type="entry name" value="HESB"/>
    <property type="match status" value="1"/>
</dbReference>
<dbReference type="InterPro" id="IPR016092">
    <property type="entry name" value="ATAP"/>
</dbReference>
<sequence length="138" mass="15025">MVRPYNQDQNRPALQQCFRNQERAMSDTPTFTMSASAAARILEIISAQPEPEGLALRVAVLAGGCNGFQYQFKLDRTKNEDDVLIERDGATVYVDETSLDLLEGAELEFVDKLMGAHFTVTNPNAASACGCGTSFSLA</sequence>
<organism evidence="2 3">
    <name type="scientific">Gluconobacter thailandicus NBRC 3257</name>
    <dbReference type="NCBI Taxonomy" id="1381097"/>
    <lineage>
        <taxon>Bacteria</taxon>
        <taxon>Pseudomonadati</taxon>
        <taxon>Pseudomonadota</taxon>
        <taxon>Alphaproteobacteria</taxon>
        <taxon>Acetobacterales</taxon>
        <taxon>Acetobacteraceae</taxon>
        <taxon>Gluconobacter</taxon>
    </lineage>
</organism>
<evidence type="ECO:0000313" key="3">
    <source>
        <dbReference type="Proteomes" id="UP000018209"/>
    </source>
</evidence>
<dbReference type="InterPro" id="IPR017870">
    <property type="entry name" value="FeS_cluster_insertion_CS"/>
</dbReference>
<dbReference type="NCBIfam" id="TIGR00049">
    <property type="entry name" value="iron-sulfur cluster assembly accessory protein"/>
    <property type="match status" value="1"/>
</dbReference>
<accession>A0ABQ0J080</accession>